<evidence type="ECO:0000313" key="3">
    <source>
        <dbReference type="Proteomes" id="UP001281003"/>
    </source>
</evidence>
<gene>
    <name evidence="2" type="ORF">B0T20DRAFT_397828</name>
</gene>
<reference evidence="2" key="1">
    <citation type="journal article" date="2023" name="Mol. Phylogenet. Evol.">
        <title>Genome-scale phylogeny and comparative genomics of the fungal order Sordariales.</title>
        <authorList>
            <person name="Hensen N."/>
            <person name="Bonometti L."/>
            <person name="Westerberg I."/>
            <person name="Brannstrom I.O."/>
            <person name="Guillou S."/>
            <person name="Cros-Aarteil S."/>
            <person name="Calhoun S."/>
            <person name="Haridas S."/>
            <person name="Kuo A."/>
            <person name="Mondo S."/>
            <person name="Pangilinan J."/>
            <person name="Riley R."/>
            <person name="LaButti K."/>
            <person name="Andreopoulos B."/>
            <person name="Lipzen A."/>
            <person name="Chen C."/>
            <person name="Yan M."/>
            <person name="Daum C."/>
            <person name="Ng V."/>
            <person name="Clum A."/>
            <person name="Steindorff A."/>
            <person name="Ohm R.A."/>
            <person name="Martin F."/>
            <person name="Silar P."/>
            <person name="Natvig D.O."/>
            <person name="Lalanne C."/>
            <person name="Gautier V."/>
            <person name="Ament-Velasquez S.L."/>
            <person name="Kruys A."/>
            <person name="Hutchinson M.I."/>
            <person name="Powell A.J."/>
            <person name="Barry K."/>
            <person name="Miller A.N."/>
            <person name="Grigoriev I.V."/>
            <person name="Debuchy R."/>
            <person name="Gladieux P."/>
            <person name="Hiltunen Thoren M."/>
            <person name="Johannesson H."/>
        </authorList>
    </citation>
    <scope>NUCLEOTIDE SEQUENCE</scope>
    <source>
        <strain evidence="2">FGSC 1904</strain>
    </source>
</reference>
<dbReference type="EMBL" id="JAUTDP010000016">
    <property type="protein sequence ID" value="KAK3388315.1"/>
    <property type="molecule type" value="Genomic_DNA"/>
</dbReference>
<proteinExistence type="predicted"/>
<accession>A0AAE0U2K6</accession>
<comment type="caution">
    <text evidence="2">The sequence shown here is derived from an EMBL/GenBank/DDBJ whole genome shotgun (WGS) entry which is preliminary data.</text>
</comment>
<dbReference type="Proteomes" id="UP001281003">
    <property type="component" value="Unassembled WGS sequence"/>
</dbReference>
<dbReference type="AlphaFoldDB" id="A0AAE0U2K6"/>
<reference evidence="2" key="2">
    <citation type="submission" date="2023-07" db="EMBL/GenBank/DDBJ databases">
        <authorList>
            <consortium name="Lawrence Berkeley National Laboratory"/>
            <person name="Haridas S."/>
            <person name="Hensen N."/>
            <person name="Bonometti L."/>
            <person name="Westerberg I."/>
            <person name="Brannstrom I.O."/>
            <person name="Guillou S."/>
            <person name="Cros-Aarteil S."/>
            <person name="Calhoun S."/>
            <person name="Kuo A."/>
            <person name="Mondo S."/>
            <person name="Pangilinan J."/>
            <person name="Riley R."/>
            <person name="LaButti K."/>
            <person name="Andreopoulos B."/>
            <person name="Lipzen A."/>
            <person name="Chen C."/>
            <person name="Yanf M."/>
            <person name="Daum C."/>
            <person name="Ng V."/>
            <person name="Clum A."/>
            <person name="Steindorff A."/>
            <person name="Ohm R."/>
            <person name="Martin F."/>
            <person name="Silar P."/>
            <person name="Natvig D."/>
            <person name="Lalanne C."/>
            <person name="Gautier V."/>
            <person name="Ament-velasquez S.L."/>
            <person name="Kruys A."/>
            <person name="Hutchinson M.I."/>
            <person name="Powell A.J."/>
            <person name="Barry K."/>
            <person name="Miller A.N."/>
            <person name="Grigoriev I.V."/>
            <person name="Debuchy R."/>
            <person name="Gladieux P."/>
            <person name="Thoren M.H."/>
            <person name="Johannesson H."/>
        </authorList>
    </citation>
    <scope>NUCLEOTIDE SEQUENCE</scope>
    <source>
        <strain evidence="2">FGSC 1904</strain>
    </source>
</reference>
<evidence type="ECO:0000313" key="2">
    <source>
        <dbReference type="EMBL" id="KAK3388315.1"/>
    </source>
</evidence>
<feature type="region of interest" description="Disordered" evidence="1">
    <location>
        <begin position="166"/>
        <end position="223"/>
    </location>
</feature>
<organism evidence="2 3">
    <name type="scientific">Sordaria brevicollis</name>
    <dbReference type="NCBI Taxonomy" id="83679"/>
    <lineage>
        <taxon>Eukaryota</taxon>
        <taxon>Fungi</taxon>
        <taxon>Dikarya</taxon>
        <taxon>Ascomycota</taxon>
        <taxon>Pezizomycotina</taxon>
        <taxon>Sordariomycetes</taxon>
        <taxon>Sordariomycetidae</taxon>
        <taxon>Sordariales</taxon>
        <taxon>Sordariaceae</taxon>
        <taxon>Sordaria</taxon>
    </lineage>
</organism>
<protein>
    <submittedName>
        <fullName evidence="2">Uncharacterized protein</fullName>
    </submittedName>
</protein>
<keyword evidence="3" id="KW-1185">Reference proteome</keyword>
<sequence>MDSHERDHREAAASYLVKILETEPEGHDMEESELFKALTDYAAKYLEHKYHSNWHAYMVLGLAKLATKSPSINELEDAGRTFRDERFKRLVPIAIPVKREPNPSPPPRRVKVEPSEPQSHRAPIPANIRPGNYLPFVVPRHRYTPPQTSVLPHKQYYLENKWRRQEAHEAQANPNGKRPADDAKQAEQAPAPKKRNAHITPKKHATQTATDAGRDGFSVETQGHITVRISDDTERTSMFNLKGSGWATVTVNVERKEDAAK</sequence>
<feature type="region of interest" description="Disordered" evidence="1">
    <location>
        <begin position="97"/>
        <end position="131"/>
    </location>
</feature>
<feature type="compositionally biased region" description="Basic residues" evidence="1">
    <location>
        <begin position="192"/>
        <end position="205"/>
    </location>
</feature>
<evidence type="ECO:0000256" key="1">
    <source>
        <dbReference type="SAM" id="MobiDB-lite"/>
    </source>
</evidence>
<name>A0AAE0U2K6_SORBR</name>